<evidence type="ECO:0000313" key="2">
    <source>
        <dbReference type="Proteomes" id="UP000827092"/>
    </source>
</evidence>
<name>A0AAV6TTS7_9ARAC</name>
<protein>
    <submittedName>
        <fullName evidence="1">Uncharacterized protein</fullName>
    </submittedName>
</protein>
<comment type="caution">
    <text evidence="1">The sequence shown here is derived from an EMBL/GenBank/DDBJ whole genome shotgun (WGS) entry which is preliminary data.</text>
</comment>
<evidence type="ECO:0000313" key="1">
    <source>
        <dbReference type="EMBL" id="KAG8174993.1"/>
    </source>
</evidence>
<gene>
    <name evidence="1" type="ORF">JTE90_014329</name>
</gene>
<reference evidence="1 2" key="1">
    <citation type="journal article" date="2022" name="Nat. Ecol. Evol.">
        <title>A masculinizing supergene underlies an exaggerated male reproductive morph in a spider.</title>
        <authorList>
            <person name="Hendrickx F."/>
            <person name="De Corte Z."/>
            <person name="Sonet G."/>
            <person name="Van Belleghem S.M."/>
            <person name="Kostlbacher S."/>
            <person name="Vangestel C."/>
        </authorList>
    </citation>
    <scope>NUCLEOTIDE SEQUENCE [LARGE SCALE GENOMIC DNA]</scope>
    <source>
        <strain evidence="1">W744_W776</strain>
    </source>
</reference>
<sequence>MVCSKKFVCHHSWFQKVPRDQNKKGISKNADCHSSICIKVKLDTPKIREVDDFLRAKTPTKNGFRQPNNKHKAKCHLCNKEFDIGRMGESAVKVHMKGLKHISLMEGKKTGSIVSFCKSTKPAKRSLSQSKILD</sequence>
<proteinExistence type="predicted"/>
<dbReference type="EMBL" id="JAFNEN010001096">
    <property type="protein sequence ID" value="KAG8174993.1"/>
    <property type="molecule type" value="Genomic_DNA"/>
</dbReference>
<accession>A0AAV6TTS7</accession>
<dbReference type="Proteomes" id="UP000827092">
    <property type="component" value="Unassembled WGS sequence"/>
</dbReference>
<dbReference type="AlphaFoldDB" id="A0AAV6TTS7"/>
<organism evidence="1 2">
    <name type="scientific">Oedothorax gibbosus</name>
    <dbReference type="NCBI Taxonomy" id="931172"/>
    <lineage>
        <taxon>Eukaryota</taxon>
        <taxon>Metazoa</taxon>
        <taxon>Ecdysozoa</taxon>
        <taxon>Arthropoda</taxon>
        <taxon>Chelicerata</taxon>
        <taxon>Arachnida</taxon>
        <taxon>Araneae</taxon>
        <taxon>Araneomorphae</taxon>
        <taxon>Entelegynae</taxon>
        <taxon>Araneoidea</taxon>
        <taxon>Linyphiidae</taxon>
        <taxon>Erigoninae</taxon>
        <taxon>Oedothorax</taxon>
    </lineage>
</organism>
<keyword evidence="2" id="KW-1185">Reference proteome</keyword>